<dbReference type="RefSeq" id="WP_038102709.1">
    <property type="nucleotide sequence ID" value="NZ_JFDP01000049.1"/>
</dbReference>
<sequence>MYGVFIAFILLFALAAIFNLVALFTTYRNTLGKNTIERARVRAEKRGWIWCLIAFVFCLVGTLTIVALMIDSNWMLELIKETETYFKIKYNLTQPTPST</sequence>
<organism evidence="2 3">
    <name type="scientific">Ureaplasma diversum NCTC 246</name>
    <dbReference type="NCBI Taxonomy" id="1188241"/>
    <lineage>
        <taxon>Bacteria</taxon>
        <taxon>Bacillati</taxon>
        <taxon>Mycoplasmatota</taxon>
        <taxon>Mycoplasmoidales</taxon>
        <taxon>Mycoplasmoidaceae</taxon>
        <taxon>Ureaplasma</taxon>
    </lineage>
</organism>
<gene>
    <name evidence="2" type="ORF">UDIV_3850</name>
</gene>
<evidence type="ECO:0000313" key="3">
    <source>
        <dbReference type="Proteomes" id="UP000028537"/>
    </source>
</evidence>
<evidence type="ECO:0000313" key="2">
    <source>
        <dbReference type="EMBL" id="KEZ23221.1"/>
    </source>
</evidence>
<reference evidence="2 3" key="1">
    <citation type="submission" date="2014-02" db="EMBL/GenBank/DDBJ databases">
        <title>Genome sequence of Ureaplasma diversum strain 246.</title>
        <authorList>
            <person name="Sirand-Pugnet P."/>
            <person name="Breton M."/>
            <person name="Dordet-Frisoni E."/>
            <person name="Baranowski E."/>
            <person name="Barre A."/>
            <person name="Couture C."/>
            <person name="Dupuy V."/>
            <person name="Gaurivaud P."/>
            <person name="Jacob D."/>
            <person name="Lemaitre C."/>
            <person name="Manso-Silvan L."/>
            <person name="Nikolski M."/>
            <person name="Nouvel L.-X."/>
            <person name="Poumarat F."/>
            <person name="Tardy F."/>
            <person name="Thebault P."/>
            <person name="Theil S."/>
            <person name="Citti C."/>
            <person name="Thiaucourt F."/>
            <person name="Blanchard A."/>
        </authorList>
    </citation>
    <scope>NUCLEOTIDE SEQUENCE [LARGE SCALE GENOMIC DNA]</scope>
    <source>
        <strain evidence="2 3">NCTC 246</strain>
    </source>
</reference>
<dbReference type="EMBL" id="JFDP01000049">
    <property type="protein sequence ID" value="KEZ23221.1"/>
    <property type="molecule type" value="Genomic_DNA"/>
</dbReference>
<keyword evidence="1" id="KW-0472">Membrane</keyword>
<keyword evidence="3" id="KW-1185">Reference proteome</keyword>
<keyword evidence="1" id="KW-0812">Transmembrane</keyword>
<feature type="transmembrane region" description="Helical" evidence="1">
    <location>
        <begin position="48"/>
        <end position="70"/>
    </location>
</feature>
<comment type="caution">
    <text evidence="2">The sequence shown here is derived from an EMBL/GenBank/DDBJ whole genome shotgun (WGS) entry which is preliminary data.</text>
</comment>
<evidence type="ECO:0000256" key="1">
    <source>
        <dbReference type="SAM" id="Phobius"/>
    </source>
</evidence>
<dbReference type="AlphaFoldDB" id="A0A084EZ29"/>
<protein>
    <recommendedName>
        <fullName evidence="4">Transmembrane protein</fullName>
    </recommendedName>
</protein>
<name>A0A084EZ29_9BACT</name>
<evidence type="ECO:0008006" key="4">
    <source>
        <dbReference type="Google" id="ProtNLM"/>
    </source>
</evidence>
<proteinExistence type="predicted"/>
<dbReference type="Proteomes" id="UP000028537">
    <property type="component" value="Unassembled WGS sequence"/>
</dbReference>
<keyword evidence="1" id="KW-1133">Transmembrane helix</keyword>
<accession>A0A084EZ29</accession>
<feature type="transmembrane region" description="Helical" evidence="1">
    <location>
        <begin position="6"/>
        <end position="27"/>
    </location>
</feature>